<sequence length="269" mass="29474">MITTFNKVKTIAIKINNQNGTGIIPIIENNLNDITSSGQVLSANLFIKNLKAYAQIKSLSPVALPNISLEDSNTERLYKVLDVEWQSPRYQLNLYISDSSNDWHPVGGISLLNPSGYPYRIYNLMDRFTDNLAIELGENGKVGVQIQDVGYGVLQANDLVTIHGSYILEMVVDDSAIINPITTSTFINQSVNQQSLIIVPAIATRKYVLLSNVGANPIYLNFGQTAFINEGIPLQPRGTYEFSLNEAAYLGDISAISDGTSQILGIQST</sequence>
<keyword evidence="2" id="KW-1185">Reference proteome</keyword>
<name>A0AAJ6NSM8_9CYAN</name>
<accession>A0AAJ6NSM8</accession>
<dbReference type="RefSeq" id="WP_281483232.1">
    <property type="nucleotide sequence ID" value="NZ_CP124543.1"/>
</dbReference>
<dbReference type="EMBL" id="CP124543">
    <property type="protein sequence ID" value="WGV25975.1"/>
    <property type="molecule type" value="Genomic_DNA"/>
</dbReference>
<dbReference type="KEGG" id="hbq:QI031_00165"/>
<gene>
    <name evidence="1" type="ORF">QI031_00165</name>
</gene>
<dbReference type="Proteomes" id="UP001223520">
    <property type="component" value="Chromosome"/>
</dbReference>
<proteinExistence type="predicted"/>
<reference evidence="1 2" key="1">
    <citation type="journal article" date="2023" name="Limnol Oceanogr Lett">
        <title>Environmental adaptations by the intertidal Antarctic cyanobacterium Halotia branconii CENA392 as revealed using long-read genome sequencing.</title>
        <authorList>
            <person name="Dextro R.B."/>
            <person name="Delbaje E."/>
            <person name="Freitas P.N.N."/>
            <person name="Geraldes V."/>
            <person name="Pinto E."/>
            <person name="Long P.F."/>
            <person name="Fiore M.F."/>
        </authorList>
    </citation>
    <scope>NUCLEOTIDE SEQUENCE [LARGE SCALE GENOMIC DNA]</scope>
    <source>
        <strain evidence="1 2">CENA392</strain>
    </source>
</reference>
<evidence type="ECO:0000313" key="2">
    <source>
        <dbReference type="Proteomes" id="UP001223520"/>
    </source>
</evidence>
<evidence type="ECO:0000313" key="1">
    <source>
        <dbReference type="EMBL" id="WGV25975.1"/>
    </source>
</evidence>
<protein>
    <submittedName>
        <fullName evidence="1">Uncharacterized protein</fullName>
    </submittedName>
</protein>
<dbReference type="AlphaFoldDB" id="A0AAJ6NSM8"/>
<organism evidence="1 2">
    <name type="scientific">Halotia branconii CENA392</name>
    <dbReference type="NCBI Taxonomy" id="1539056"/>
    <lineage>
        <taxon>Bacteria</taxon>
        <taxon>Bacillati</taxon>
        <taxon>Cyanobacteriota</taxon>
        <taxon>Cyanophyceae</taxon>
        <taxon>Nostocales</taxon>
        <taxon>Nodulariaceae</taxon>
        <taxon>Halotia</taxon>
    </lineage>
</organism>